<dbReference type="Proteomes" id="UP000287166">
    <property type="component" value="Unassembled WGS sequence"/>
</dbReference>
<dbReference type="InterPro" id="IPR036188">
    <property type="entry name" value="FAD/NAD-bd_sf"/>
</dbReference>
<dbReference type="InParanoid" id="A0A401GL88"/>
<dbReference type="GeneID" id="38779854"/>
<dbReference type="GO" id="GO:0071949">
    <property type="term" value="F:FAD binding"/>
    <property type="evidence" value="ECO:0007669"/>
    <property type="project" value="InterPro"/>
</dbReference>
<dbReference type="GO" id="GO:0016491">
    <property type="term" value="F:oxidoreductase activity"/>
    <property type="evidence" value="ECO:0007669"/>
    <property type="project" value="UniProtKB-KW"/>
</dbReference>
<dbReference type="GO" id="GO:0044550">
    <property type="term" value="P:secondary metabolite biosynthetic process"/>
    <property type="evidence" value="ECO:0007669"/>
    <property type="project" value="TreeGrafter"/>
</dbReference>
<evidence type="ECO:0000313" key="5">
    <source>
        <dbReference type="EMBL" id="GBE82937.1"/>
    </source>
</evidence>
<comment type="caution">
    <text evidence="5">The sequence shown here is derived from an EMBL/GenBank/DDBJ whole genome shotgun (WGS) entry which is preliminary data.</text>
</comment>
<sequence>MGSNAGPSDAGPLAKFRLAICGGGIGGFTLASVLARHAHPDSPIEVHVYEAAQKISTIGAGLLIWPRTWHLIDLLGLEVETARISTEPPSEVPKPGFLYRLSDRQREPYTFYELMLPRATTLHRADLLDVLRYSLPTSYTIHTAKRLVCYAETQDSTGKPILTLYFTDGTTAETDVLVGADGLKSATRGCMYTLAHEHDCTPCTDVLTCPRCAVVTPQWSGMIIWRCLIPEERLRSVNPAHRALKFTLSYCGKNKHVVAYPISNGRIVNFIAFYTQPELEGTPYPDKSGEPAAKEEVLAHFVGWEREVLELLECTENLTKWAINCMGALPFSVSRRVALMGDAAHAKQTHQGAGAGQAMEDGYVLGRLLTHPSTTLARVPAVFQLFQKTRLHFTQDAAQVSRLTGRMVEFNAEGFYDGSDVPDEKAQLAALGRGIRELWNWQVDGNVDTLWERAEAGLAHLAGDENGFH</sequence>
<dbReference type="InterPro" id="IPR051104">
    <property type="entry name" value="FAD_monoxygenase"/>
</dbReference>
<dbReference type="STRING" id="139825.A0A401GL88"/>
<accession>A0A401GL88</accession>
<dbReference type="PANTHER" id="PTHR46720">
    <property type="entry name" value="HYDROXYLASE, PUTATIVE (AFU_ORTHOLOGUE AFUA_3G01460)-RELATED"/>
    <property type="match status" value="1"/>
</dbReference>
<dbReference type="PRINTS" id="PR00420">
    <property type="entry name" value="RNGMNOXGNASE"/>
</dbReference>
<dbReference type="InterPro" id="IPR002938">
    <property type="entry name" value="FAD-bd"/>
</dbReference>
<dbReference type="OrthoDB" id="417877at2759"/>
<dbReference type="SUPFAM" id="SSF51905">
    <property type="entry name" value="FAD/NAD(P)-binding domain"/>
    <property type="match status" value="1"/>
</dbReference>
<feature type="domain" description="FAD-binding" evidence="4">
    <location>
        <begin position="19"/>
        <end position="374"/>
    </location>
</feature>
<keyword evidence="2" id="KW-0274">FAD</keyword>
<dbReference type="EMBL" id="BFAD01000004">
    <property type="protein sequence ID" value="GBE82937.1"/>
    <property type="molecule type" value="Genomic_DNA"/>
</dbReference>
<dbReference type="RefSeq" id="XP_027613850.1">
    <property type="nucleotide sequence ID" value="XM_027758049.1"/>
</dbReference>
<keyword evidence="1" id="KW-0285">Flavoprotein</keyword>
<dbReference type="PANTHER" id="PTHR46720:SF3">
    <property type="entry name" value="FAD-BINDING DOMAIN-CONTAINING PROTEIN-RELATED"/>
    <property type="match status" value="1"/>
</dbReference>
<evidence type="ECO:0000313" key="6">
    <source>
        <dbReference type="Proteomes" id="UP000287166"/>
    </source>
</evidence>
<name>A0A401GL88_9APHY</name>
<organism evidence="5 6">
    <name type="scientific">Sparassis crispa</name>
    <dbReference type="NCBI Taxonomy" id="139825"/>
    <lineage>
        <taxon>Eukaryota</taxon>
        <taxon>Fungi</taxon>
        <taxon>Dikarya</taxon>
        <taxon>Basidiomycota</taxon>
        <taxon>Agaricomycotina</taxon>
        <taxon>Agaricomycetes</taxon>
        <taxon>Polyporales</taxon>
        <taxon>Sparassidaceae</taxon>
        <taxon>Sparassis</taxon>
    </lineage>
</organism>
<proteinExistence type="predicted"/>
<evidence type="ECO:0000259" key="4">
    <source>
        <dbReference type="Pfam" id="PF01494"/>
    </source>
</evidence>
<dbReference type="Gene3D" id="3.50.50.60">
    <property type="entry name" value="FAD/NAD(P)-binding domain"/>
    <property type="match status" value="1"/>
</dbReference>
<keyword evidence="6" id="KW-1185">Reference proteome</keyword>
<dbReference type="SUPFAM" id="SSF54373">
    <property type="entry name" value="FAD-linked reductases, C-terminal domain"/>
    <property type="match status" value="1"/>
</dbReference>
<gene>
    <name evidence="5" type="ORF">SCP_0413240</name>
</gene>
<evidence type="ECO:0000256" key="2">
    <source>
        <dbReference type="ARBA" id="ARBA00022827"/>
    </source>
</evidence>
<reference evidence="5 6" key="1">
    <citation type="journal article" date="2018" name="Sci. Rep.">
        <title>Genome sequence of the cauliflower mushroom Sparassis crispa (Hanabiratake) and its association with beneficial usage.</title>
        <authorList>
            <person name="Kiyama R."/>
            <person name="Furutani Y."/>
            <person name="Kawaguchi K."/>
            <person name="Nakanishi T."/>
        </authorList>
    </citation>
    <scope>NUCLEOTIDE SEQUENCE [LARGE SCALE GENOMIC DNA]</scope>
</reference>
<evidence type="ECO:0000256" key="3">
    <source>
        <dbReference type="ARBA" id="ARBA00023002"/>
    </source>
</evidence>
<dbReference type="AlphaFoldDB" id="A0A401GL88"/>
<evidence type="ECO:0000256" key="1">
    <source>
        <dbReference type="ARBA" id="ARBA00022630"/>
    </source>
</evidence>
<dbReference type="Pfam" id="PF01494">
    <property type="entry name" value="FAD_binding_3"/>
    <property type="match status" value="1"/>
</dbReference>
<protein>
    <submittedName>
        <fullName evidence="5">6-methylsalicylic acid decarboxylase atA</fullName>
    </submittedName>
</protein>
<keyword evidence="3" id="KW-0560">Oxidoreductase</keyword>